<protein>
    <submittedName>
        <fullName evidence="2">Uncharacterized protein</fullName>
    </submittedName>
</protein>
<dbReference type="AlphaFoldDB" id="A0A5N6KDI5"/>
<dbReference type="OrthoDB" id="3561891at2759"/>
<keyword evidence="3" id="KW-1185">Reference proteome</keyword>
<dbReference type="EMBL" id="VIGI01000004">
    <property type="protein sequence ID" value="KAB8301481.1"/>
    <property type="molecule type" value="Genomic_DNA"/>
</dbReference>
<comment type="caution">
    <text evidence="2">The sequence shown here is derived from an EMBL/GenBank/DDBJ whole genome shotgun (WGS) entry which is preliminary data.</text>
</comment>
<feature type="region of interest" description="Disordered" evidence="1">
    <location>
        <begin position="114"/>
        <end position="198"/>
    </location>
</feature>
<reference evidence="2 3" key="1">
    <citation type="submission" date="2019-06" db="EMBL/GenBank/DDBJ databases">
        <title>Genome Sequence of the Brown Rot Fungal Pathogen Monilinia laxa.</title>
        <authorList>
            <person name="De Miccolis Angelini R.M."/>
            <person name="Landi L."/>
            <person name="Abate D."/>
            <person name="Pollastro S."/>
            <person name="Romanazzi G."/>
            <person name="Faretra F."/>
        </authorList>
    </citation>
    <scope>NUCLEOTIDE SEQUENCE [LARGE SCALE GENOMIC DNA]</scope>
    <source>
        <strain evidence="2 3">Mlax316</strain>
    </source>
</reference>
<evidence type="ECO:0000313" key="3">
    <source>
        <dbReference type="Proteomes" id="UP000326757"/>
    </source>
</evidence>
<evidence type="ECO:0000256" key="1">
    <source>
        <dbReference type="SAM" id="MobiDB-lite"/>
    </source>
</evidence>
<gene>
    <name evidence="2" type="ORF">EYC80_003337</name>
</gene>
<accession>A0A5N6KDI5</accession>
<name>A0A5N6KDI5_MONLA</name>
<sequence>MARYRPSENAYLLYLCAIYGIIANRYAPDMAWPKVLFDMNAQAPKHLAGGDLFEIDPWPIRRYTILSIKRVYRPRHSVSRPPIVGVDTGPREGGVDLQRMRVGFVLNDEQPKPEAIVPENKNPQPQPQPQLQDPRPRPRLRGHPYGLQLPSLRQVLNSPNDYPQPIIDRNTRVVQLRLPPADGRNSLPDAPARPAPDT</sequence>
<evidence type="ECO:0000313" key="2">
    <source>
        <dbReference type="EMBL" id="KAB8301481.1"/>
    </source>
</evidence>
<organism evidence="2 3">
    <name type="scientific">Monilinia laxa</name>
    <name type="common">Brown rot fungus</name>
    <name type="synonym">Sclerotinia laxa</name>
    <dbReference type="NCBI Taxonomy" id="61186"/>
    <lineage>
        <taxon>Eukaryota</taxon>
        <taxon>Fungi</taxon>
        <taxon>Dikarya</taxon>
        <taxon>Ascomycota</taxon>
        <taxon>Pezizomycotina</taxon>
        <taxon>Leotiomycetes</taxon>
        <taxon>Helotiales</taxon>
        <taxon>Sclerotiniaceae</taxon>
        <taxon>Monilinia</taxon>
    </lineage>
</organism>
<dbReference type="Proteomes" id="UP000326757">
    <property type="component" value="Unassembled WGS sequence"/>
</dbReference>
<proteinExistence type="predicted"/>